<organism evidence="1 2">
    <name type="scientific">Populus alba x Populus x berolinensis</name>
    <dbReference type="NCBI Taxonomy" id="444605"/>
    <lineage>
        <taxon>Eukaryota</taxon>
        <taxon>Viridiplantae</taxon>
        <taxon>Streptophyta</taxon>
        <taxon>Embryophyta</taxon>
        <taxon>Tracheophyta</taxon>
        <taxon>Spermatophyta</taxon>
        <taxon>Magnoliopsida</taxon>
        <taxon>eudicotyledons</taxon>
        <taxon>Gunneridae</taxon>
        <taxon>Pentapetalae</taxon>
        <taxon>rosids</taxon>
        <taxon>fabids</taxon>
        <taxon>Malpighiales</taxon>
        <taxon>Salicaceae</taxon>
        <taxon>Saliceae</taxon>
        <taxon>Populus</taxon>
    </lineage>
</organism>
<evidence type="ECO:0000313" key="1">
    <source>
        <dbReference type="EMBL" id="KAJ6978022.1"/>
    </source>
</evidence>
<evidence type="ECO:0000313" key="2">
    <source>
        <dbReference type="Proteomes" id="UP001164929"/>
    </source>
</evidence>
<dbReference type="AlphaFoldDB" id="A0AAD6Q3T6"/>
<accession>A0AAD6Q3T6</accession>
<dbReference type="Proteomes" id="UP001164929">
    <property type="component" value="Chromosome 12"/>
</dbReference>
<keyword evidence="2" id="KW-1185">Reference proteome</keyword>
<dbReference type="EMBL" id="JAQIZT010000012">
    <property type="protein sequence ID" value="KAJ6978022.1"/>
    <property type="molecule type" value="Genomic_DNA"/>
</dbReference>
<proteinExistence type="predicted"/>
<name>A0AAD6Q3T6_9ROSI</name>
<protein>
    <submittedName>
        <fullName evidence="1">Uncharacterized protein</fullName>
    </submittedName>
</protein>
<comment type="caution">
    <text evidence="1">The sequence shown here is derived from an EMBL/GenBank/DDBJ whole genome shotgun (WGS) entry which is preliminary data.</text>
</comment>
<reference evidence="1" key="1">
    <citation type="journal article" date="2023" name="Mol. Ecol. Resour.">
        <title>Chromosome-level genome assembly of a triploid poplar Populus alba 'Berolinensis'.</title>
        <authorList>
            <person name="Chen S."/>
            <person name="Yu Y."/>
            <person name="Wang X."/>
            <person name="Wang S."/>
            <person name="Zhang T."/>
            <person name="Zhou Y."/>
            <person name="He R."/>
            <person name="Meng N."/>
            <person name="Wang Y."/>
            <person name="Liu W."/>
            <person name="Liu Z."/>
            <person name="Liu J."/>
            <person name="Guo Q."/>
            <person name="Huang H."/>
            <person name="Sederoff R.R."/>
            <person name="Wang G."/>
            <person name="Qu G."/>
            <person name="Chen S."/>
        </authorList>
    </citation>
    <scope>NUCLEOTIDE SEQUENCE</scope>
    <source>
        <strain evidence="1">SC-2020</strain>
    </source>
</reference>
<sequence>MQEFTSSNQDNLFNQARNYEGSSDVVDLQCFSRGLFWLHLSTRTLSGLVIGTKTTKLLLGISSIPSLLHLPTPLLLIDGELSVSIQIKWSWLVRSASKS</sequence>
<gene>
    <name evidence="1" type="ORF">NC653_029808</name>
</gene>